<name>E4XYM3_OIKDI</name>
<dbReference type="OrthoDB" id="10250354at2759"/>
<feature type="coiled-coil region" evidence="1">
    <location>
        <begin position="48"/>
        <end position="87"/>
    </location>
</feature>
<accession>E4XYM3</accession>
<sequence length="229" mass="26389">MSGFTGCPYKILGVSDLAADEEIQNAFEASKQAYELLIDGEKRRAYDRQIANEKEKVLHVKIEELEKELEKEKNKSRHEELAKLRNELGEIGGAGHFWGDDKCIGQGGVRFVMQKEELIMVLRLLALGEKKVNLKFQADDNWELAEAGWTMRFQSVSQGEQGDGINYYLWIGNKEGGAKFKAVAEQINQWDGETTKRRELQSEKDETRERVKYRMESNYMSVRFNITIL</sequence>
<dbReference type="Proteomes" id="UP000001307">
    <property type="component" value="Unassembled WGS sequence"/>
</dbReference>
<evidence type="ECO:0000313" key="3">
    <source>
        <dbReference type="Proteomes" id="UP000001307"/>
    </source>
</evidence>
<keyword evidence="3" id="KW-1185">Reference proteome</keyword>
<proteinExistence type="predicted"/>
<reference evidence="2" key="1">
    <citation type="journal article" date="2010" name="Science">
        <title>Plasticity of animal genome architecture unmasked by rapid evolution of a pelagic tunicate.</title>
        <authorList>
            <person name="Denoeud F."/>
            <person name="Henriet S."/>
            <person name="Mungpakdee S."/>
            <person name="Aury J.M."/>
            <person name="Da Silva C."/>
            <person name="Brinkmann H."/>
            <person name="Mikhaleva J."/>
            <person name="Olsen L.C."/>
            <person name="Jubin C."/>
            <person name="Canestro C."/>
            <person name="Bouquet J.M."/>
            <person name="Danks G."/>
            <person name="Poulain J."/>
            <person name="Campsteijn C."/>
            <person name="Adamski M."/>
            <person name="Cross I."/>
            <person name="Yadetie F."/>
            <person name="Muffato M."/>
            <person name="Louis A."/>
            <person name="Butcher S."/>
            <person name="Tsagkogeorga G."/>
            <person name="Konrad A."/>
            <person name="Singh S."/>
            <person name="Jensen M.F."/>
            <person name="Cong E.H."/>
            <person name="Eikeseth-Otteraa H."/>
            <person name="Noel B."/>
            <person name="Anthouard V."/>
            <person name="Porcel B.M."/>
            <person name="Kachouri-Lafond R."/>
            <person name="Nishino A."/>
            <person name="Ugolini M."/>
            <person name="Chourrout P."/>
            <person name="Nishida H."/>
            <person name="Aasland R."/>
            <person name="Huzurbazar S."/>
            <person name="Westhof E."/>
            <person name="Delsuc F."/>
            <person name="Lehrach H."/>
            <person name="Reinhardt R."/>
            <person name="Weissenbach J."/>
            <person name="Roy S.W."/>
            <person name="Artiguenave F."/>
            <person name="Postlethwait J.H."/>
            <person name="Manak J.R."/>
            <person name="Thompson E.M."/>
            <person name="Jaillon O."/>
            <person name="Du Pasquier L."/>
            <person name="Boudinot P."/>
            <person name="Liberles D.A."/>
            <person name="Volff J.N."/>
            <person name="Philippe H."/>
            <person name="Lenhard B."/>
            <person name="Roest Crollius H."/>
            <person name="Wincker P."/>
            <person name="Chourrout D."/>
        </authorList>
    </citation>
    <scope>NUCLEOTIDE SEQUENCE [LARGE SCALE GENOMIC DNA]</scope>
</reference>
<dbReference type="EMBL" id="FN653339">
    <property type="protein sequence ID" value="CBY14735.1"/>
    <property type="molecule type" value="Genomic_DNA"/>
</dbReference>
<dbReference type="InParanoid" id="E4XYM3"/>
<dbReference type="SUPFAM" id="SSF46565">
    <property type="entry name" value="Chaperone J-domain"/>
    <property type="match status" value="1"/>
</dbReference>
<evidence type="ECO:0000256" key="1">
    <source>
        <dbReference type="SAM" id="Coils"/>
    </source>
</evidence>
<protein>
    <recommendedName>
        <fullName evidence="4">J domain-containing protein</fullName>
    </recommendedName>
</protein>
<organism evidence="2">
    <name type="scientific">Oikopleura dioica</name>
    <name type="common">Tunicate</name>
    <dbReference type="NCBI Taxonomy" id="34765"/>
    <lineage>
        <taxon>Eukaryota</taxon>
        <taxon>Metazoa</taxon>
        <taxon>Chordata</taxon>
        <taxon>Tunicata</taxon>
        <taxon>Appendicularia</taxon>
        <taxon>Copelata</taxon>
        <taxon>Oikopleuridae</taxon>
        <taxon>Oikopleura</taxon>
    </lineage>
</organism>
<evidence type="ECO:0000313" key="2">
    <source>
        <dbReference type="EMBL" id="CBY14735.1"/>
    </source>
</evidence>
<gene>
    <name evidence="2" type="ORF">GSOID_T00009807001</name>
</gene>
<dbReference type="InterPro" id="IPR036869">
    <property type="entry name" value="J_dom_sf"/>
</dbReference>
<keyword evidence="1" id="KW-0175">Coiled coil</keyword>
<evidence type="ECO:0008006" key="4">
    <source>
        <dbReference type="Google" id="ProtNLM"/>
    </source>
</evidence>
<dbReference type="AlphaFoldDB" id="E4XYM3"/>